<dbReference type="PROSITE" id="PS00914">
    <property type="entry name" value="SYNTAXIN"/>
    <property type="match status" value="1"/>
</dbReference>
<feature type="domain" description="T-SNARE coiled-coil homology" evidence="4">
    <location>
        <begin position="111"/>
        <end position="173"/>
    </location>
</feature>
<dbReference type="AlphaFoldDB" id="A0A2R5GLA6"/>
<dbReference type="SUPFAM" id="SSF58038">
    <property type="entry name" value="SNARE fusion complex"/>
    <property type="match status" value="1"/>
</dbReference>
<dbReference type="InterPro" id="IPR000727">
    <property type="entry name" value="T_SNARE_dom"/>
</dbReference>
<dbReference type="Proteomes" id="UP000241890">
    <property type="component" value="Unassembled WGS sequence"/>
</dbReference>
<keyword evidence="3" id="KW-0472">Membrane</keyword>
<dbReference type="EMBL" id="BEYU01000104">
    <property type="protein sequence ID" value="GBG31692.1"/>
    <property type="molecule type" value="Genomic_DNA"/>
</dbReference>
<evidence type="ECO:0000256" key="1">
    <source>
        <dbReference type="ARBA" id="ARBA00009063"/>
    </source>
</evidence>
<dbReference type="GO" id="GO:0006886">
    <property type="term" value="P:intracellular protein transport"/>
    <property type="evidence" value="ECO:0007669"/>
    <property type="project" value="InterPro"/>
</dbReference>
<dbReference type="Gene3D" id="1.20.5.110">
    <property type="match status" value="1"/>
</dbReference>
<dbReference type="InterPro" id="IPR006012">
    <property type="entry name" value="Syntaxin/epimorphin_CS"/>
</dbReference>
<organism evidence="5 6">
    <name type="scientific">Hondaea fermentalgiana</name>
    <dbReference type="NCBI Taxonomy" id="2315210"/>
    <lineage>
        <taxon>Eukaryota</taxon>
        <taxon>Sar</taxon>
        <taxon>Stramenopiles</taxon>
        <taxon>Bigyra</taxon>
        <taxon>Labyrinthulomycetes</taxon>
        <taxon>Thraustochytrida</taxon>
        <taxon>Thraustochytriidae</taxon>
        <taxon>Hondaea</taxon>
    </lineage>
</organism>
<dbReference type="OrthoDB" id="244190at2759"/>
<evidence type="ECO:0000256" key="2">
    <source>
        <dbReference type="SAM" id="MobiDB-lite"/>
    </source>
</evidence>
<gene>
    <name evidence="5" type="ORF">FCC1311_079172</name>
</gene>
<comment type="similarity">
    <text evidence="1">Belongs to the syntaxin family.</text>
</comment>
<dbReference type="GO" id="GO:0016020">
    <property type="term" value="C:membrane"/>
    <property type="evidence" value="ECO:0007669"/>
    <property type="project" value="InterPro"/>
</dbReference>
<feature type="transmembrane region" description="Helical" evidence="3">
    <location>
        <begin position="182"/>
        <end position="199"/>
    </location>
</feature>
<dbReference type="SMART" id="SM00397">
    <property type="entry name" value="t_SNARE"/>
    <property type="match status" value="1"/>
</dbReference>
<dbReference type="PROSITE" id="PS50192">
    <property type="entry name" value="T_SNARE"/>
    <property type="match status" value="1"/>
</dbReference>
<evidence type="ECO:0000259" key="4">
    <source>
        <dbReference type="PROSITE" id="PS50192"/>
    </source>
</evidence>
<keyword evidence="3" id="KW-1133">Transmembrane helix</keyword>
<dbReference type="CDD" id="cd15841">
    <property type="entry name" value="SNARE_Qc"/>
    <property type="match status" value="1"/>
</dbReference>
<evidence type="ECO:0000313" key="6">
    <source>
        <dbReference type="Proteomes" id="UP000241890"/>
    </source>
</evidence>
<name>A0A2R5GLA6_9STRA</name>
<reference evidence="5 6" key="1">
    <citation type="submission" date="2017-12" db="EMBL/GenBank/DDBJ databases">
        <title>Sequencing, de novo assembly and annotation of complete genome of a new Thraustochytrid species, strain FCC1311.</title>
        <authorList>
            <person name="Sedici K."/>
            <person name="Godart F."/>
            <person name="Aiese Cigliano R."/>
            <person name="Sanseverino W."/>
            <person name="Barakat M."/>
            <person name="Ortet P."/>
            <person name="Marechal E."/>
            <person name="Cagnac O."/>
            <person name="Amato A."/>
        </authorList>
    </citation>
    <scope>NUCLEOTIDE SEQUENCE [LARGE SCALE GENOMIC DNA]</scope>
</reference>
<comment type="caution">
    <text evidence="5">The sequence shown here is derived from an EMBL/GenBank/DDBJ whole genome shotgun (WGS) entry which is preliminary data.</text>
</comment>
<proteinExistence type="inferred from homology"/>
<keyword evidence="6" id="KW-1185">Reference proteome</keyword>
<feature type="region of interest" description="Disordered" evidence="2">
    <location>
        <begin position="1"/>
        <end position="24"/>
    </location>
</feature>
<sequence>MAPTAGGSASEGKSTWQRAAAEAERALRTAQTAVAHGWRDGADGGGAALNEAQVRLDDLDSLLRQKATAPVGQSSAQRTADRLRSEWSRLVGEFNARGGRVDTRTILAVQQTAVQQQDRSLDEIAEQLSRVGQIGRSINEEVTLQTGLLDDLETGMDEGVRRVGAANREAGDVADNGSTCRLWMTILVLTVVLVLLIVLG</sequence>
<protein>
    <submittedName>
        <fullName evidence="5">Syntaxin-61</fullName>
    </submittedName>
</protein>
<evidence type="ECO:0000313" key="5">
    <source>
        <dbReference type="EMBL" id="GBG31692.1"/>
    </source>
</evidence>
<dbReference type="InParanoid" id="A0A2R5GLA6"/>
<dbReference type="GO" id="GO:0005484">
    <property type="term" value="F:SNAP receptor activity"/>
    <property type="evidence" value="ECO:0007669"/>
    <property type="project" value="InterPro"/>
</dbReference>
<keyword evidence="3" id="KW-0812">Transmembrane</keyword>
<evidence type="ECO:0000256" key="3">
    <source>
        <dbReference type="SAM" id="Phobius"/>
    </source>
</evidence>
<accession>A0A2R5GLA6</accession>